<keyword evidence="4" id="KW-1185">Reference proteome</keyword>
<comment type="function">
    <text evidence="2">Hydrolyzes RNA 2',3'-cyclic phosphodiester to an RNA 2'-phosphomonoester.</text>
</comment>
<evidence type="ECO:0000313" key="3">
    <source>
        <dbReference type="EMBL" id="GAA2048813.1"/>
    </source>
</evidence>
<evidence type="ECO:0000256" key="1">
    <source>
        <dbReference type="ARBA" id="ARBA00022801"/>
    </source>
</evidence>
<dbReference type="HAMAP" id="MF_01940">
    <property type="entry name" value="RNA_CPDase"/>
    <property type="match status" value="1"/>
</dbReference>
<feature type="active site" description="Proton acceptor" evidence="2">
    <location>
        <position position="140"/>
    </location>
</feature>
<dbReference type="PANTHER" id="PTHR35561:SF1">
    <property type="entry name" value="RNA 2',3'-CYCLIC PHOSPHODIESTERASE"/>
    <property type="match status" value="1"/>
</dbReference>
<dbReference type="EC" id="3.1.4.58" evidence="2"/>
<proteinExistence type="inferred from homology"/>
<comment type="caution">
    <text evidence="3">The sequence shown here is derived from an EMBL/GenBank/DDBJ whole genome shotgun (WGS) entry which is preliminary data.</text>
</comment>
<dbReference type="InterPro" id="IPR009097">
    <property type="entry name" value="Cyclic_Pdiesterase"/>
</dbReference>
<dbReference type="InterPro" id="IPR004175">
    <property type="entry name" value="RNA_CPDase"/>
</dbReference>
<accession>A0ABN2V394</accession>
<protein>
    <recommendedName>
        <fullName evidence="2">RNA 2',3'-cyclic phosphodiesterase</fullName>
        <shortName evidence="2">RNA 2',3'-CPDase</shortName>
        <ecNumber evidence="2">3.1.4.58</ecNumber>
    </recommendedName>
</protein>
<gene>
    <name evidence="3" type="primary">thpR</name>
    <name evidence="3" type="ORF">GCM10009757_19090</name>
</gene>
<evidence type="ECO:0000313" key="4">
    <source>
        <dbReference type="Proteomes" id="UP001403094"/>
    </source>
</evidence>
<comment type="similarity">
    <text evidence="2">Belongs to the 2H phosphoesterase superfamily. ThpR family.</text>
</comment>
<dbReference type="SUPFAM" id="SSF55144">
    <property type="entry name" value="LigT-like"/>
    <property type="match status" value="1"/>
</dbReference>
<keyword evidence="1 2" id="KW-0378">Hydrolase</keyword>
<name>A0ABN2V394_9ACTN</name>
<dbReference type="PANTHER" id="PTHR35561">
    <property type="entry name" value="RNA 2',3'-CYCLIC PHOSPHODIESTERASE"/>
    <property type="match status" value="1"/>
</dbReference>
<sequence>MRPDPRVGEPGIMRLFAALFPDAEAVRELERAVRPLRALPGDGAGRVRWTPVAGWHLTLAFYGEVPDELVPTLRGRLAAVAAARPGCTLRLAGGGRFGDRALWAGVAGDTGELMALAAAARDTGRALGLLPDARPEYVPHLTVALTGRRAPAPLAPYAERLAGFAGRPWTAGELVLVRSETSPEGSRYATEASWPLAGGRPG</sequence>
<feature type="active site" description="Proton donor" evidence="2">
    <location>
        <position position="56"/>
    </location>
</feature>
<evidence type="ECO:0000256" key="2">
    <source>
        <dbReference type="HAMAP-Rule" id="MF_01940"/>
    </source>
</evidence>
<reference evidence="3 4" key="1">
    <citation type="journal article" date="2019" name="Int. J. Syst. Evol. Microbiol.">
        <title>The Global Catalogue of Microorganisms (GCM) 10K type strain sequencing project: providing services to taxonomists for standard genome sequencing and annotation.</title>
        <authorList>
            <consortium name="The Broad Institute Genomics Platform"/>
            <consortium name="The Broad Institute Genome Sequencing Center for Infectious Disease"/>
            <person name="Wu L."/>
            <person name="Ma J."/>
        </authorList>
    </citation>
    <scope>NUCLEOTIDE SEQUENCE [LARGE SCALE GENOMIC DNA]</scope>
    <source>
        <strain evidence="3 4">JCM 14549</strain>
    </source>
</reference>
<dbReference type="Pfam" id="PF13563">
    <property type="entry name" value="2_5_RNA_ligase2"/>
    <property type="match status" value="1"/>
</dbReference>
<feature type="short sequence motif" description="HXTX 2" evidence="2">
    <location>
        <begin position="140"/>
        <end position="143"/>
    </location>
</feature>
<comment type="catalytic activity">
    <reaction evidence="2">
        <text>a 3'-end 2',3'-cyclophospho-ribonucleotide-RNA + H2O = a 3'-end 2'-phospho-ribonucleotide-RNA + H(+)</text>
        <dbReference type="Rhea" id="RHEA:11828"/>
        <dbReference type="Rhea" id="RHEA-COMP:10464"/>
        <dbReference type="Rhea" id="RHEA-COMP:17353"/>
        <dbReference type="ChEBI" id="CHEBI:15377"/>
        <dbReference type="ChEBI" id="CHEBI:15378"/>
        <dbReference type="ChEBI" id="CHEBI:83064"/>
        <dbReference type="ChEBI" id="CHEBI:173113"/>
        <dbReference type="EC" id="3.1.4.58"/>
    </reaction>
</comment>
<feature type="short sequence motif" description="HXTX 1" evidence="2">
    <location>
        <begin position="56"/>
        <end position="59"/>
    </location>
</feature>
<dbReference type="Gene3D" id="3.90.1140.10">
    <property type="entry name" value="Cyclic phosphodiesterase"/>
    <property type="match status" value="1"/>
</dbReference>
<dbReference type="EMBL" id="BAAANQ010000003">
    <property type="protein sequence ID" value="GAA2048813.1"/>
    <property type="molecule type" value="Genomic_DNA"/>
</dbReference>
<dbReference type="Proteomes" id="UP001403094">
    <property type="component" value="Unassembled WGS sequence"/>
</dbReference>
<organism evidence="3 4">
    <name type="scientific">Streptomyces cheonanensis</name>
    <dbReference type="NCBI Taxonomy" id="312720"/>
    <lineage>
        <taxon>Bacteria</taxon>
        <taxon>Bacillati</taxon>
        <taxon>Actinomycetota</taxon>
        <taxon>Actinomycetes</taxon>
        <taxon>Kitasatosporales</taxon>
        <taxon>Streptomycetaceae</taxon>
        <taxon>Streptomyces</taxon>
    </lineage>
</organism>
<dbReference type="NCBIfam" id="TIGR02258">
    <property type="entry name" value="2_5_ligase"/>
    <property type="match status" value="1"/>
</dbReference>